<accession>A0ABT1Y542</accession>
<dbReference type="InterPro" id="IPR003736">
    <property type="entry name" value="PAAI_dom"/>
</dbReference>
<dbReference type="Proteomes" id="UP001524944">
    <property type="component" value="Unassembled WGS sequence"/>
</dbReference>
<evidence type="ECO:0000313" key="4">
    <source>
        <dbReference type="EMBL" id="MCR6545991.1"/>
    </source>
</evidence>
<feature type="domain" description="Thioesterase" evidence="3">
    <location>
        <begin position="51"/>
        <end position="127"/>
    </location>
</feature>
<dbReference type="Pfam" id="PF03061">
    <property type="entry name" value="4HBT"/>
    <property type="match status" value="1"/>
</dbReference>
<evidence type="ECO:0000259" key="3">
    <source>
        <dbReference type="Pfam" id="PF03061"/>
    </source>
</evidence>
<dbReference type="SUPFAM" id="SSF54637">
    <property type="entry name" value="Thioesterase/thiol ester dehydrase-isomerase"/>
    <property type="match status" value="1"/>
</dbReference>
<gene>
    <name evidence="4" type="ORF">NVS47_10785</name>
</gene>
<dbReference type="InterPro" id="IPR006683">
    <property type="entry name" value="Thioestr_dom"/>
</dbReference>
<comment type="similarity">
    <text evidence="1">Belongs to the thioesterase PaaI family.</text>
</comment>
<dbReference type="InterPro" id="IPR029069">
    <property type="entry name" value="HotDog_dom_sf"/>
</dbReference>
<dbReference type="NCBIfam" id="TIGR00369">
    <property type="entry name" value="unchar_dom_1"/>
    <property type="match status" value="1"/>
</dbReference>
<proteinExistence type="inferred from homology"/>
<dbReference type="PANTHER" id="PTHR21660">
    <property type="entry name" value="THIOESTERASE SUPERFAMILY MEMBER-RELATED"/>
    <property type="match status" value="1"/>
</dbReference>
<keyword evidence="5" id="KW-1185">Reference proteome</keyword>
<protein>
    <submittedName>
        <fullName evidence="4">PaaI family thioesterase</fullName>
    </submittedName>
</protein>
<evidence type="ECO:0000313" key="5">
    <source>
        <dbReference type="Proteomes" id="UP001524944"/>
    </source>
</evidence>
<dbReference type="CDD" id="cd03443">
    <property type="entry name" value="PaaI_thioesterase"/>
    <property type="match status" value="1"/>
</dbReference>
<comment type="caution">
    <text evidence="4">The sequence shown here is derived from an EMBL/GenBank/DDBJ whole genome shotgun (WGS) entry which is preliminary data.</text>
</comment>
<name>A0ABT1Y542_9FIRM</name>
<evidence type="ECO:0000256" key="2">
    <source>
        <dbReference type="ARBA" id="ARBA00022801"/>
    </source>
</evidence>
<dbReference type="InterPro" id="IPR039298">
    <property type="entry name" value="ACOT13"/>
</dbReference>
<dbReference type="RefSeq" id="WP_257913410.1">
    <property type="nucleotide sequence ID" value="NZ_JANPWE010000005.1"/>
</dbReference>
<dbReference type="Gene3D" id="3.10.129.10">
    <property type="entry name" value="Hotdog Thioesterase"/>
    <property type="match status" value="1"/>
</dbReference>
<reference evidence="4 5" key="1">
    <citation type="submission" date="2022-08" db="EMBL/GenBank/DDBJ databases">
        <title>Proteogenomics of the novel Dehalobacterium formicoaceticum strain EZ94 highlights a key role of methyltransferases during anaerobic dichloromethane degradation.</title>
        <authorList>
            <person name="Wasmund K."/>
        </authorList>
    </citation>
    <scope>NUCLEOTIDE SEQUENCE [LARGE SCALE GENOMIC DNA]</scope>
    <source>
        <strain evidence="4 5">EZ94</strain>
    </source>
</reference>
<dbReference type="EMBL" id="JANPWE010000005">
    <property type="protein sequence ID" value="MCR6545991.1"/>
    <property type="molecule type" value="Genomic_DNA"/>
</dbReference>
<keyword evidence="2" id="KW-0378">Hydrolase</keyword>
<dbReference type="PANTHER" id="PTHR21660:SF1">
    <property type="entry name" value="ACYL-COENZYME A THIOESTERASE 13"/>
    <property type="match status" value="1"/>
</dbReference>
<organism evidence="4 5">
    <name type="scientific">Dehalobacterium formicoaceticum</name>
    <dbReference type="NCBI Taxonomy" id="51515"/>
    <lineage>
        <taxon>Bacteria</taxon>
        <taxon>Bacillati</taxon>
        <taxon>Bacillota</taxon>
        <taxon>Clostridia</taxon>
        <taxon>Eubacteriales</taxon>
        <taxon>Peptococcaceae</taxon>
        <taxon>Dehalobacterium</taxon>
    </lineage>
</organism>
<sequence>MKKLNPEHIKAILELINQGPYFQLLSMEVCKLDFGYCRVDVNLEMKHLNPFGGLHGGVYASIIDTAAYWAVYCDLKENVGLISLDLKVDNLSTVKDGKIIVEGKRLKAGRSICLSEATVTDTQGKLLAHGTSKQLITTGLQSINQAVTAMGYQSLPPKFL</sequence>
<evidence type="ECO:0000256" key="1">
    <source>
        <dbReference type="ARBA" id="ARBA00008324"/>
    </source>
</evidence>